<comment type="similarity">
    <text evidence="1">Belongs to the pseudomonas-type ThrB family.</text>
</comment>
<dbReference type="GO" id="GO:0009088">
    <property type="term" value="P:threonine biosynthetic process"/>
    <property type="evidence" value="ECO:0007669"/>
    <property type="project" value="TreeGrafter"/>
</dbReference>
<gene>
    <name evidence="3" type="ORF">DS745_11735</name>
</gene>
<dbReference type="InterPro" id="IPR011009">
    <property type="entry name" value="Kinase-like_dom_sf"/>
</dbReference>
<sequence length="334" mass="38535">MLEKEVEVLFSDDVINYGKIIFGLDNDSLEKLGSFENYVFSARKNNEECILRFTHSSHRTKEQVEAELAWLQYLQANNAPVCGPFPSESGNLVEIIEAEGTHFFVSLFEKAKGKAVKVSDACFNEKLFFAWGKATGVLHRLSENYVEAEKIVKRPDLVEEFDFQFAPSIPSDDLPIQEKVEKILNDVKSIPKDSERYRLIHSDIHSGNFFFDGETITIFDFDDASYHHIISDIAIPIYYSVWFNSSLTDKETFINETFLPAFMKGYLSEHAIDLNILKDIPLFLKLRDCELYGVLHKKWDLSTLNDKQKSVLNELRERIIFETPIVSVQIPDYF</sequence>
<organism evidence="3 4">
    <name type="scientific">Anaerobacillus alkaliphilus</name>
    <dbReference type="NCBI Taxonomy" id="1548597"/>
    <lineage>
        <taxon>Bacteria</taxon>
        <taxon>Bacillati</taxon>
        <taxon>Bacillota</taxon>
        <taxon>Bacilli</taxon>
        <taxon>Bacillales</taxon>
        <taxon>Bacillaceae</taxon>
        <taxon>Anaerobacillus</taxon>
    </lineage>
</organism>
<dbReference type="AlphaFoldDB" id="A0A4V1LGF1"/>
<dbReference type="Proteomes" id="UP000290649">
    <property type="component" value="Unassembled WGS sequence"/>
</dbReference>
<dbReference type="PANTHER" id="PTHR21064:SF6">
    <property type="entry name" value="AMINOGLYCOSIDE PHOSPHOTRANSFERASE DOMAIN-CONTAINING PROTEIN"/>
    <property type="match status" value="1"/>
</dbReference>
<evidence type="ECO:0000313" key="4">
    <source>
        <dbReference type="Proteomes" id="UP000290649"/>
    </source>
</evidence>
<evidence type="ECO:0000259" key="2">
    <source>
        <dbReference type="Pfam" id="PF01636"/>
    </source>
</evidence>
<feature type="domain" description="Aminoglycoside phosphotransferase" evidence="2">
    <location>
        <begin position="33"/>
        <end position="243"/>
    </location>
</feature>
<name>A0A4V1LGF1_9BACI</name>
<keyword evidence="4" id="KW-1185">Reference proteome</keyword>
<dbReference type="Gene3D" id="3.90.1200.10">
    <property type="match status" value="1"/>
</dbReference>
<evidence type="ECO:0000256" key="1">
    <source>
        <dbReference type="ARBA" id="ARBA00038240"/>
    </source>
</evidence>
<proteinExistence type="inferred from homology"/>
<dbReference type="EMBL" id="QOUX01000037">
    <property type="protein sequence ID" value="RXJ00721.1"/>
    <property type="molecule type" value="Genomic_DNA"/>
</dbReference>
<dbReference type="InterPro" id="IPR002575">
    <property type="entry name" value="Aminoglycoside_PTrfase"/>
</dbReference>
<dbReference type="InterPro" id="IPR050249">
    <property type="entry name" value="Pseudomonas-type_ThrB"/>
</dbReference>
<evidence type="ECO:0000313" key="3">
    <source>
        <dbReference type="EMBL" id="RXJ00721.1"/>
    </source>
</evidence>
<dbReference type="GO" id="GO:0004413">
    <property type="term" value="F:homoserine kinase activity"/>
    <property type="evidence" value="ECO:0007669"/>
    <property type="project" value="TreeGrafter"/>
</dbReference>
<dbReference type="Gene3D" id="3.30.200.20">
    <property type="entry name" value="Phosphorylase Kinase, domain 1"/>
    <property type="match status" value="1"/>
</dbReference>
<dbReference type="PANTHER" id="PTHR21064">
    <property type="entry name" value="AMINOGLYCOSIDE PHOSPHOTRANSFERASE DOMAIN-CONTAINING PROTEIN-RELATED"/>
    <property type="match status" value="1"/>
</dbReference>
<reference evidence="3 4" key="1">
    <citation type="journal article" date="2019" name="Int. J. Syst. Evol. Microbiol.">
        <title>Anaerobacillus alkaliphilus sp. nov., a novel alkaliphilic and moderately halophilic bacterium.</title>
        <authorList>
            <person name="Borsodi A.K."/>
            <person name="Aszalos J.M."/>
            <person name="Bihari P."/>
            <person name="Nagy I."/>
            <person name="Schumann P."/>
            <person name="Sproer C."/>
            <person name="Kovacs A.L."/>
            <person name="Boka K."/>
            <person name="Dobosy P."/>
            <person name="Ovari M."/>
            <person name="Szili-Kovacs T."/>
            <person name="Toth E."/>
        </authorList>
    </citation>
    <scope>NUCLEOTIDE SEQUENCE [LARGE SCALE GENOMIC DNA]</scope>
    <source>
        <strain evidence="3 4">B16-10</strain>
    </source>
</reference>
<dbReference type="Pfam" id="PF01636">
    <property type="entry name" value="APH"/>
    <property type="match status" value="1"/>
</dbReference>
<accession>A0A4V1LGF1</accession>
<comment type="caution">
    <text evidence="3">The sequence shown here is derived from an EMBL/GenBank/DDBJ whole genome shotgun (WGS) entry which is preliminary data.</text>
</comment>
<dbReference type="SUPFAM" id="SSF56112">
    <property type="entry name" value="Protein kinase-like (PK-like)"/>
    <property type="match status" value="1"/>
</dbReference>
<protein>
    <recommendedName>
        <fullName evidence="2">Aminoglycoside phosphotransferase domain-containing protein</fullName>
    </recommendedName>
</protein>
<dbReference type="OrthoDB" id="4030632at2"/>